<dbReference type="EMBL" id="WHOS01000066">
    <property type="protein sequence ID" value="NUB03542.1"/>
    <property type="molecule type" value="Genomic_DNA"/>
</dbReference>
<name>A0ABX2KIX3_9PROT</name>
<feature type="chain" id="PRO_5046050569" description="Secreted protein" evidence="1">
    <location>
        <begin position="23"/>
        <end position="136"/>
    </location>
</feature>
<keyword evidence="3" id="KW-1185">Reference proteome</keyword>
<keyword evidence="1" id="KW-0732">Signal</keyword>
<comment type="caution">
    <text evidence="2">The sequence shown here is derived from an EMBL/GenBank/DDBJ whole genome shotgun (WGS) entry which is preliminary data.</text>
</comment>
<feature type="signal peptide" evidence="1">
    <location>
        <begin position="1"/>
        <end position="22"/>
    </location>
</feature>
<evidence type="ECO:0008006" key="4">
    <source>
        <dbReference type="Google" id="ProtNLM"/>
    </source>
</evidence>
<evidence type="ECO:0000313" key="2">
    <source>
        <dbReference type="EMBL" id="NUB03542.1"/>
    </source>
</evidence>
<gene>
    <name evidence="2" type="ORF">GBZ48_30445</name>
</gene>
<dbReference type="Proteomes" id="UP000605086">
    <property type="component" value="Unassembled WGS sequence"/>
</dbReference>
<evidence type="ECO:0000256" key="1">
    <source>
        <dbReference type="SAM" id="SignalP"/>
    </source>
</evidence>
<protein>
    <recommendedName>
        <fullName evidence="4">Secreted protein</fullName>
    </recommendedName>
</protein>
<dbReference type="RefSeq" id="WP_174474438.1">
    <property type="nucleotide sequence ID" value="NZ_WHOS01000066.1"/>
</dbReference>
<sequence length="136" mass="14831">MKKRFGLAFAFAVGLSGLFATAAPAATYVCASETNCDNYTPITATQLALTAPDTTITVQMALQQSADDSIKNGYNSVAKTDLGITKWWHKGGSTTLDQTYYHITVRIYKDNKWTKTCHAYALNIGTSTPKYQATCQ</sequence>
<evidence type="ECO:0000313" key="3">
    <source>
        <dbReference type="Proteomes" id="UP000605086"/>
    </source>
</evidence>
<proteinExistence type="predicted"/>
<reference evidence="2 3" key="1">
    <citation type="submission" date="2019-10" db="EMBL/GenBank/DDBJ databases">
        <title>Genome sequence of Azospirillum melinis.</title>
        <authorList>
            <person name="Ambrosini A."/>
            <person name="Sant'Anna F.H."/>
            <person name="Cassan F.D."/>
            <person name="Souza E.M."/>
            <person name="Passaglia L.M.P."/>
        </authorList>
    </citation>
    <scope>NUCLEOTIDE SEQUENCE [LARGE SCALE GENOMIC DNA]</scope>
    <source>
        <strain evidence="2 3">TMCY0552</strain>
    </source>
</reference>
<organism evidence="2 3">
    <name type="scientific">Azospirillum melinis</name>
    <dbReference type="NCBI Taxonomy" id="328839"/>
    <lineage>
        <taxon>Bacteria</taxon>
        <taxon>Pseudomonadati</taxon>
        <taxon>Pseudomonadota</taxon>
        <taxon>Alphaproteobacteria</taxon>
        <taxon>Rhodospirillales</taxon>
        <taxon>Azospirillaceae</taxon>
        <taxon>Azospirillum</taxon>
    </lineage>
</organism>
<accession>A0ABX2KIX3</accession>